<keyword evidence="3" id="KW-0677">Repeat</keyword>
<protein>
    <recommendedName>
        <fullName evidence="13">Cadherin-like protein</fullName>
    </recommendedName>
</protein>
<dbReference type="InterPro" id="IPR050971">
    <property type="entry name" value="Cadherin-domain_protein"/>
</dbReference>
<reference evidence="11" key="3">
    <citation type="submission" date="2023-05" db="EMBL/GenBank/DDBJ databases">
        <authorList>
            <person name="Smith C.H."/>
        </authorList>
    </citation>
    <scope>NUCLEOTIDE SEQUENCE</scope>
    <source>
        <strain evidence="11">CHS0354</strain>
        <tissue evidence="11">Mantle</tissue>
    </source>
</reference>
<evidence type="ECO:0000256" key="8">
    <source>
        <dbReference type="PROSITE-ProRule" id="PRU00043"/>
    </source>
</evidence>
<reference evidence="11" key="1">
    <citation type="journal article" date="2021" name="Genome Biol. Evol.">
        <title>A High-Quality Reference Genome for a Parasitic Bivalve with Doubly Uniparental Inheritance (Bivalvia: Unionida).</title>
        <authorList>
            <person name="Smith C.H."/>
        </authorList>
    </citation>
    <scope>NUCLEOTIDE SEQUENCE</scope>
    <source>
        <strain evidence="11">CHS0354</strain>
    </source>
</reference>
<comment type="caution">
    <text evidence="11">The sequence shown here is derived from an EMBL/GenBank/DDBJ whole genome shotgun (WGS) entry which is preliminary data.</text>
</comment>
<dbReference type="GO" id="GO:0007156">
    <property type="term" value="P:homophilic cell adhesion via plasma membrane adhesion molecules"/>
    <property type="evidence" value="ECO:0007669"/>
    <property type="project" value="InterPro"/>
</dbReference>
<dbReference type="EMBL" id="JAEAOA010001951">
    <property type="protein sequence ID" value="KAK3585984.1"/>
    <property type="molecule type" value="Genomic_DNA"/>
</dbReference>
<dbReference type="CDD" id="cd11304">
    <property type="entry name" value="Cadherin_repeat"/>
    <property type="match status" value="1"/>
</dbReference>
<evidence type="ECO:0000313" key="12">
    <source>
        <dbReference type="Proteomes" id="UP001195483"/>
    </source>
</evidence>
<keyword evidence="6" id="KW-1133">Transmembrane helix</keyword>
<proteinExistence type="predicted"/>
<keyword evidence="12" id="KW-1185">Reference proteome</keyword>
<dbReference type="InterPro" id="IPR015919">
    <property type="entry name" value="Cadherin-like_sf"/>
</dbReference>
<keyword evidence="2" id="KW-0812">Transmembrane</keyword>
<keyword evidence="4 8" id="KW-0106">Calcium</keyword>
<dbReference type="GO" id="GO:0005509">
    <property type="term" value="F:calcium ion binding"/>
    <property type="evidence" value="ECO:0007669"/>
    <property type="project" value="UniProtKB-UniRule"/>
</dbReference>
<dbReference type="Proteomes" id="UP001195483">
    <property type="component" value="Unassembled WGS sequence"/>
</dbReference>
<reference evidence="11" key="2">
    <citation type="journal article" date="2021" name="Genome Biol. Evol.">
        <title>Developing a high-quality reference genome for a parasitic bivalve with doubly uniparental inheritance (Bivalvia: Unionida).</title>
        <authorList>
            <person name="Smith C.H."/>
        </authorList>
    </citation>
    <scope>NUCLEOTIDE SEQUENCE</scope>
    <source>
        <strain evidence="11">CHS0354</strain>
        <tissue evidence="11">Mantle</tissue>
    </source>
</reference>
<evidence type="ECO:0000259" key="9">
    <source>
        <dbReference type="PROSITE" id="PS50268"/>
    </source>
</evidence>
<dbReference type="InterPro" id="IPR002126">
    <property type="entry name" value="Cadherin-like_dom"/>
</dbReference>
<keyword evidence="7" id="KW-0472">Membrane</keyword>
<accession>A0AAE0S6A4</accession>
<dbReference type="GO" id="GO:0016020">
    <property type="term" value="C:membrane"/>
    <property type="evidence" value="ECO:0007669"/>
    <property type="project" value="UniProtKB-SubCell"/>
</dbReference>
<feature type="domain" description="Cadherin" evidence="9">
    <location>
        <begin position="45"/>
        <end position="130"/>
    </location>
</feature>
<feature type="domain" description="Apple" evidence="10">
    <location>
        <begin position="242"/>
        <end position="323"/>
    </location>
</feature>
<dbReference type="SUPFAM" id="SSF49313">
    <property type="entry name" value="Cadherin-like"/>
    <property type="match status" value="2"/>
</dbReference>
<dbReference type="Gene3D" id="3.50.4.10">
    <property type="entry name" value="Hepatocyte Growth Factor"/>
    <property type="match status" value="1"/>
</dbReference>
<dbReference type="SMART" id="SM00112">
    <property type="entry name" value="CA"/>
    <property type="match status" value="1"/>
</dbReference>
<evidence type="ECO:0000256" key="1">
    <source>
        <dbReference type="ARBA" id="ARBA00004370"/>
    </source>
</evidence>
<evidence type="ECO:0000256" key="2">
    <source>
        <dbReference type="ARBA" id="ARBA00022692"/>
    </source>
</evidence>
<evidence type="ECO:0000313" key="11">
    <source>
        <dbReference type="EMBL" id="KAK3585984.1"/>
    </source>
</evidence>
<keyword evidence="5" id="KW-0130">Cell adhesion</keyword>
<evidence type="ECO:0000256" key="7">
    <source>
        <dbReference type="ARBA" id="ARBA00023136"/>
    </source>
</evidence>
<dbReference type="PANTHER" id="PTHR24025:SF23">
    <property type="entry name" value="NEURAL-CADHERIN"/>
    <property type="match status" value="1"/>
</dbReference>
<dbReference type="GO" id="GO:0005911">
    <property type="term" value="C:cell-cell junction"/>
    <property type="evidence" value="ECO:0007669"/>
    <property type="project" value="TreeGrafter"/>
</dbReference>
<organism evidence="11 12">
    <name type="scientific">Potamilus streckersoni</name>
    <dbReference type="NCBI Taxonomy" id="2493646"/>
    <lineage>
        <taxon>Eukaryota</taxon>
        <taxon>Metazoa</taxon>
        <taxon>Spiralia</taxon>
        <taxon>Lophotrochozoa</taxon>
        <taxon>Mollusca</taxon>
        <taxon>Bivalvia</taxon>
        <taxon>Autobranchia</taxon>
        <taxon>Heteroconchia</taxon>
        <taxon>Palaeoheterodonta</taxon>
        <taxon>Unionida</taxon>
        <taxon>Unionoidea</taxon>
        <taxon>Unionidae</taxon>
        <taxon>Ambleminae</taxon>
        <taxon>Lampsilini</taxon>
        <taxon>Potamilus</taxon>
    </lineage>
</organism>
<sequence length="406" mass="45862">MFIPGINILYCVFFTLVSTYAIRVNAELFFNVSTWIYEVPEGVTDIIINNSSAFGGSGKVNYTLSVRGENVSSLPFLINLTNGIIRLVGALDREERSEYYLTKTASDENQSLSLTGIVKVIDKNDNEPICPDTIKFTAREIAPVREVVGSLGCTDADIDKNAEILYQPDSPKTSGTYLPFNVTPFGNVVVAVPLAYRSSGKQNTFSFTIQYKNSARMERNRTSQDGNWKNTNITIVVERTGCLQGWQFEALQNKILLWHDVGRLNRLTLKECQLHCSAMDRPPCNTIVMGPNNDTCTLYEETIYTIQNFVQKRDSFTMYRKFCNTDPQSSPTIRKIQEKLPGYAYPSGEKKSDVSTTVPSHNTVSKVLQTYGKSNGYYSSVGFINYFYLTFSHRLNMNRMQSYLYS</sequence>
<evidence type="ECO:0008006" key="13">
    <source>
        <dbReference type="Google" id="ProtNLM"/>
    </source>
</evidence>
<dbReference type="PROSITE" id="PS50948">
    <property type="entry name" value="PAN"/>
    <property type="match status" value="1"/>
</dbReference>
<evidence type="ECO:0000256" key="4">
    <source>
        <dbReference type="ARBA" id="ARBA00022837"/>
    </source>
</evidence>
<dbReference type="PRINTS" id="PR00205">
    <property type="entry name" value="CADHERIN"/>
</dbReference>
<name>A0AAE0S6A4_9BIVA</name>
<dbReference type="PANTHER" id="PTHR24025">
    <property type="entry name" value="DESMOGLEIN FAMILY MEMBER"/>
    <property type="match status" value="1"/>
</dbReference>
<comment type="subcellular location">
    <subcellularLocation>
        <location evidence="1">Membrane</location>
    </subcellularLocation>
</comment>
<dbReference type="Gene3D" id="2.60.40.60">
    <property type="entry name" value="Cadherins"/>
    <property type="match status" value="2"/>
</dbReference>
<dbReference type="InterPro" id="IPR003609">
    <property type="entry name" value="Pan_app"/>
</dbReference>
<evidence type="ECO:0000256" key="5">
    <source>
        <dbReference type="ARBA" id="ARBA00022889"/>
    </source>
</evidence>
<gene>
    <name evidence="11" type="ORF">CHS0354_033100</name>
</gene>
<evidence type="ECO:0000259" key="10">
    <source>
        <dbReference type="PROSITE" id="PS50948"/>
    </source>
</evidence>
<evidence type="ECO:0000256" key="3">
    <source>
        <dbReference type="ARBA" id="ARBA00022737"/>
    </source>
</evidence>
<dbReference type="Pfam" id="PF00024">
    <property type="entry name" value="PAN_1"/>
    <property type="match status" value="1"/>
</dbReference>
<dbReference type="SUPFAM" id="SSF57414">
    <property type="entry name" value="Hairpin loop containing domain-like"/>
    <property type="match status" value="1"/>
</dbReference>
<dbReference type="PROSITE" id="PS50268">
    <property type="entry name" value="CADHERIN_2"/>
    <property type="match status" value="1"/>
</dbReference>
<evidence type="ECO:0000256" key="6">
    <source>
        <dbReference type="ARBA" id="ARBA00022989"/>
    </source>
</evidence>
<dbReference type="AlphaFoldDB" id="A0AAE0S6A4"/>